<gene>
    <name evidence="1" type="ORF">Air01nite_58200</name>
</gene>
<reference evidence="1 2" key="1">
    <citation type="submission" date="2021-01" db="EMBL/GenBank/DDBJ databases">
        <title>Whole genome shotgun sequence of Asanoa iriomotensis NBRC 100142.</title>
        <authorList>
            <person name="Komaki H."/>
            <person name="Tamura T."/>
        </authorList>
    </citation>
    <scope>NUCLEOTIDE SEQUENCE [LARGE SCALE GENOMIC DNA]</scope>
    <source>
        <strain evidence="1 2">NBRC 100142</strain>
    </source>
</reference>
<keyword evidence="2" id="KW-1185">Reference proteome</keyword>
<dbReference type="Proteomes" id="UP000624325">
    <property type="component" value="Unassembled WGS sequence"/>
</dbReference>
<evidence type="ECO:0000313" key="1">
    <source>
        <dbReference type="EMBL" id="GIF59725.1"/>
    </source>
</evidence>
<dbReference type="NCBIfam" id="TIGR03083">
    <property type="entry name" value="maleylpyruvate isomerase family mycothiol-dependent enzyme"/>
    <property type="match status" value="1"/>
</dbReference>
<dbReference type="EMBL" id="BONC01000052">
    <property type="protein sequence ID" value="GIF59725.1"/>
    <property type="molecule type" value="Genomic_DNA"/>
</dbReference>
<name>A0ABQ4CBN2_9ACTN</name>
<dbReference type="SUPFAM" id="SSF109854">
    <property type="entry name" value="DinB/YfiT-like putative metalloenzymes"/>
    <property type="match status" value="1"/>
</dbReference>
<accession>A0ABQ4CBN2</accession>
<dbReference type="InterPro" id="IPR034660">
    <property type="entry name" value="DinB/YfiT-like"/>
</dbReference>
<dbReference type="InterPro" id="IPR017517">
    <property type="entry name" value="Maleyloyr_isom"/>
</dbReference>
<proteinExistence type="predicted"/>
<evidence type="ECO:0000313" key="2">
    <source>
        <dbReference type="Proteomes" id="UP000624325"/>
    </source>
</evidence>
<protein>
    <submittedName>
        <fullName evidence="1">TIGR03085 family protein</fullName>
    </submittedName>
</protein>
<comment type="caution">
    <text evidence="1">The sequence shown here is derived from an EMBL/GenBank/DDBJ whole genome shotgun (WGS) entry which is preliminary data.</text>
</comment>
<sequence length="209" mass="23407">MSRFVRSEREKLADLFATVGPEAPTMCTGWVARDLVAHLVIRERRPDASLGMFVPPLRGHAKNTLRSFAARPYTELVDLVRNPPMWSPVSNPLTEGMTNTLEFFVHHEDVRRAQPDWQPRELPKEDQATLWRNASLIARLRLRRFPASLLVQAPGFGEVTAGAGGERLRLVGAPGELAYFLSGRQRAARVQIDGPPALTERLRTAPLKI</sequence>
<dbReference type="RefSeq" id="WP_203706552.1">
    <property type="nucleotide sequence ID" value="NZ_BAAALU010000035.1"/>
</dbReference>
<dbReference type="InterPro" id="IPR017519">
    <property type="entry name" value="CHP03085"/>
</dbReference>
<organism evidence="1 2">
    <name type="scientific">Asanoa iriomotensis</name>
    <dbReference type="NCBI Taxonomy" id="234613"/>
    <lineage>
        <taxon>Bacteria</taxon>
        <taxon>Bacillati</taxon>
        <taxon>Actinomycetota</taxon>
        <taxon>Actinomycetes</taxon>
        <taxon>Micromonosporales</taxon>
        <taxon>Micromonosporaceae</taxon>
        <taxon>Asanoa</taxon>
    </lineage>
</organism>
<dbReference type="NCBIfam" id="TIGR03085">
    <property type="entry name" value="TIGR03085 family metal-binding protein"/>
    <property type="match status" value="1"/>
</dbReference>